<feature type="transmembrane region" description="Helical" evidence="8">
    <location>
        <begin position="541"/>
        <end position="559"/>
    </location>
</feature>
<feature type="transmembrane region" description="Helical" evidence="8">
    <location>
        <begin position="596"/>
        <end position="616"/>
    </location>
</feature>
<feature type="transmembrane region" description="Helical" evidence="8">
    <location>
        <begin position="1206"/>
        <end position="1224"/>
    </location>
</feature>
<dbReference type="PANTHER" id="PTHR42643:SF24">
    <property type="entry name" value="IONOTROPIC RECEPTOR 60A"/>
    <property type="match status" value="1"/>
</dbReference>
<evidence type="ECO:0000256" key="3">
    <source>
        <dbReference type="ARBA" id="ARBA00022692"/>
    </source>
</evidence>
<gene>
    <name evidence="9" type="ORF">Fcan01_10473</name>
</gene>
<keyword evidence="4 8" id="KW-1133">Transmembrane helix</keyword>
<accession>A0A226EEC6</accession>
<keyword evidence="7" id="KW-0325">Glycoprotein</keyword>
<evidence type="ECO:0000256" key="8">
    <source>
        <dbReference type="SAM" id="Phobius"/>
    </source>
</evidence>
<feature type="transmembrane region" description="Helical" evidence="8">
    <location>
        <begin position="1111"/>
        <end position="1127"/>
    </location>
</feature>
<keyword evidence="3 8" id="KW-0812">Transmembrane</keyword>
<evidence type="ECO:0000256" key="4">
    <source>
        <dbReference type="ARBA" id="ARBA00022989"/>
    </source>
</evidence>
<dbReference type="Gene3D" id="1.10.287.70">
    <property type="match status" value="2"/>
</dbReference>
<dbReference type="Proteomes" id="UP000198287">
    <property type="component" value="Unassembled WGS sequence"/>
</dbReference>
<sequence>MVLTDPEGGVGEGDFERYLSFFLRDNPNEDCPNGDCVASPLCYISFATVYLSCMSGHCTVIKWTILSWVESGNWTSEHHYSEWIVNKWTTYFWIEGGQVDASLYTYNEKCNFLRSINCFNFVHFDSSNLNIRRSLACTMILTILTLITQLTSASSLSTTLEIYQSNFLEDITLQFILDFQELHNHVNHFIFHTIISANPFSPLVLDHVQNLDVGQSRYNYANLINQSIPLNTAFSKFSPRFDRRILTFLLPPLDPGPELLKWNHLLHQVMVGMGLSNENPTYIFIHLDSRVAASIKLYWTDVSLTSRVVLFRNDAPLQILCIPCKNKIVQMPRFSTLQNISSTWRKYNGNLQNSVVASNPILLEAPFDLYYCVRYDFRNMIPFDICADEVIARKHNFSVYLYRKDVLRNGTIIFYKLPTSTPTFKNIANKNFNEKHIMSRSPERKVWYVHAIDYLPYIFLVIVPKIEMSFETLIMPFDSAMWLLTLLSVFGVILTTVYFSRIKTTLRENTWNKTFWTISTILGQTDGDWTAAEFLNCGGKALIFIGVWYAVIFLLGNLYQGELFSCMTAKLGPYVPPKLDQLLQDTDWDVVTMSEALLSIGGSASILTMALIPGLLEGTRDNQTRKFLNKLRERTKLMSGNKFQLASNISEKVGVTSTNGRMVGVNLPIIVLDREVETEIFVEAIKLFLDPIVVRNHAMTPFNSRVPWVGKRNFLYPLYSRGLGQLEQSGIYGQWKKLGILAGKMRQGYLFLEGNSKSIFLRKMLHVGGNDVRKFAVWEPLSYEAMRYSFAFCCVLLGLGVAFFAMECLIGLLNQYETVNIKVYLVTWGVIVMSRITFCFHGWARYFADLHNHSYYFIFHGILSANPSCPLILDNVPNWDVLQSRYNYENLLNQSVPLNTAFSKFSPRFDPRSCTFLLPPLDPGPEMLNWDRLLHRIMLGMGLSNENPTYIFIHASITSYWADASVTSSVVMFRNDYPLQILCIPWKKKVIAMPRLSSLQNVSSAWRKYNSNLQNRVVVALNIIGKQEPEDLDDCVSYNFRNIVPREVCADEVIAKKYNFSKYVYRKDMFPNFTMTREFYTLPVSTPTFKNLANKNFNEQVIMKRGPNRKVWYVHAIDYLPFIFLVITPKIEMSFETLIMPFDSETWVLTLLSVFGVILTTVYLSRMKTTLGTNIWDKTFWTISTILGQNDGDWTSAEFLNCGGKALAFIGVWYTVIFLLGNLYQGELFSCMTAKLGPYVPSKLDQLLQDTDWDVVTMSDVLLDNGVTASILTEGLIPDLSAGIRNTGRKEFLKTLRERTKYISGNKFQLASNISRKVGVTSINEAIIQVSLPIIVLDRVIQTDLFMEAIKSFLDPIVVRNHAMTPFNSRVPWVGKRNFLYPLYSWGLGQLEQSGIYGRWRKLGNLAEKRRQGDIFLKGRSRSIFLRKMLHVEGNDVRKFSGWE</sequence>
<dbReference type="EMBL" id="LNIX01000005">
    <property type="protein sequence ID" value="OXA55026.1"/>
    <property type="molecule type" value="Genomic_DNA"/>
</dbReference>
<feature type="transmembrane region" description="Helical" evidence="8">
    <location>
        <begin position="825"/>
        <end position="844"/>
    </location>
</feature>
<evidence type="ECO:0000256" key="2">
    <source>
        <dbReference type="ARBA" id="ARBA00022475"/>
    </source>
</evidence>
<dbReference type="OrthoDB" id="8298634at2759"/>
<dbReference type="PANTHER" id="PTHR42643">
    <property type="entry name" value="IONOTROPIC RECEPTOR 20A-RELATED"/>
    <property type="match status" value="1"/>
</dbReference>
<keyword evidence="2" id="KW-1003">Cell membrane</keyword>
<comment type="subcellular location">
    <subcellularLocation>
        <location evidence="1">Cell membrane</location>
        <topology evidence="1">Multi-pass membrane protein</topology>
    </subcellularLocation>
</comment>
<evidence type="ECO:0000256" key="6">
    <source>
        <dbReference type="ARBA" id="ARBA00023170"/>
    </source>
</evidence>
<reference evidence="9 10" key="1">
    <citation type="submission" date="2015-12" db="EMBL/GenBank/DDBJ databases">
        <title>The genome of Folsomia candida.</title>
        <authorList>
            <person name="Faddeeva A."/>
            <person name="Derks M.F."/>
            <person name="Anvar Y."/>
            <person name="Smit S."/>
            <person name="Van Straalen N."/>
            <person name="Roelofs D."/>
        </authorList>
    </citation>
    <scope>NUCLEOTIDE SEQUENCE [LARGE SCALE GENOMIC DNA]</scope>
    <source>
        <strain evidence="9 10">VU population</strain>
        <tissue evidence="9">Whole body</tissue>
    </source>
</reference>
<feature type="transmembrane region" description="Helical" evidence="8">
    <location>
        <begin position="790"/>
        <end position="813"/>
    </location>
</feature>
<keyword evidence="6" id="KW-0675">Receptor</keyword>
<keyword evidence="10" id="KW-1185">Reference proteome</keyword>
<dbReference type="GO" id="GO:0005886">
    <property type="term" value="C:plasma membrane"/>
    <property type="evidence" value="ECO:0007669"/>
    <property type="project" value="UniProtKB-SubCell"/>
</dbReference>
<evidence type="ECO:0000256" key="1">
    <source>
        <dbReference type="ARBA" id="ARBA00004651"/>
    </source>
</evidence>
<feature type="transmembrane region" description="Helical" evidence="8">
    <location>
        <begin position="1147"/>
        <end position="1165"/>
    </location>
</feature>
<name>A0A226EEC6_FOLCA</name>
<evidence type="ECO:0000256" key="5">
    <source>
        <dbReference type="ARBA" id="ARBA00023136"/>
    </source>
</evidence>
<evidence type="ECO:0000313" key="9">
    <source>
        <dbReference type="EMBL" id="OXA55026.1"/>
    </source>
</evidence>
<evidence type="ECO:0000256" key="7">
    <source>
        <dbReference type="ARBA" id="ARBA00023180"/>
    </source>
</evidence>
<dbReference type="InterPro" id="IPR052192">
    <property type="entry name" value="Insect_Ionotropic_Sensory_Rcpt"/>
</dbReference>
<keyword evidence="5 8" id="KW-0472">Membrane</keyword>
<evidence type="ECO:0000313" key="10">
    <source>
        <dbReference type="Proteomes" id="UP000198287"/>
    </source>
</evidence>
<feature type="transmembrane region" description="Helical" evidence="8">
    <location>
        <begin position="479"/>
        <end position="499"/>
    </location>
</feature>
<organism evidence="9 10">
    <name type="scientific">Folsomia candida</name>
    <name type="common">Springtail</name>
    <dbReference type="NCBI Taxonomy" id="158441"/>
    <lineage>
        <taxon>Eukaryota</taxon>
        <taxon>Metazoa</taxon>
        <taxon>Ecdysozoa</taxon>
        <taxon>Arthropoda</taxon>
        <taxon>Hexapoda</taxon>
        <taxon>Collembola</taxon>
        <taxon>Entomobryomorpha</taxon>
        <taxon>Isotomoidea</taxon>
        <taxon>Isotomidae</taxon>
        <taxon>Proisotominae</taxon>
        <taxon>Folsomia</taxon>
    </lineage>
</organism>
<proteinExistence type="predicted"/>
<protein>
    <submittedName>
        <fullName evidence="9">Uncharacterized protein</fullName>
    </submittedName>
</protein>
<comment type="caution">
    <text evidence="9">The sequence shown here is derived from an EMBL/GenBank/DDBJ whole genome shotgun (WGS) entry which is preliminary data.</text>
</comment>